<proteinExistence type="predicted"/>
<dbReference type="AlphaFoldDB" id="A0A5B7H5I4"/>
<dbReference type="Proteomes" id="UP000324222">
    <property type="component" value="Unassembled WGS sequence"/>
</dbReference>
<evidence type="ECO:0000313" key="1">
    <source>
        <dbReference type="EMBL" id="MPC64825.1"/>
    </source>
</evidence>
<organism evidence="1 2">
    <name type="scientific">Portunus trituberculatus</name>
    <name type="common">Swimming crab</name>
    <name type="synonym">Neptunus trituberculatus</name>
    <dbReference type="NCBI Taxonomy" id="210409"/>
    <lineage>
        <taxon>Eukaryota</taxon>
        <taxon>Metazoa</taxon>
        <taxon>Ecdysozoa</taxon>
        <taxon>Arthropoda</taxon>
        <taxon>Crustacea</taxon>
        <taxon>Multicrustacea</taxon>
        <taxon>Malacostraca</taxon>
        <taxon>Eumalacostraca</taxon>
        <taxon>Eucarida</taxon>
        <taxon>Decapoda</taxon>
        <taxon>Pleocyemata</taxon>
        <taxon>Brachyura</taxon>
        <taxon>Eubrachyura</taxon>
        <taxon>Portunoidea</taxon>
        <taxon>Portunidae</taxon>
        <taxon>Portuninae</taxon>
        <taxon>Portunus</taxon>
    </lineage>
</organism>
<comment type="caution">
    <text evidence="1">The sequence shown here is derived from an EMBL/GenBank/DDBJ whole genome shotgun (WGS) entry which is preliminary data.</text>
</comment>
<dbReference type="EMBL" id="VSRR010022630">
    <property type="protein sequence ID" value="MPC64825.1"/>
    <property type="molecule type" value="Genomic_DNA"/>
</dbReference>
<gene>
    <name evidence="1" type="ORF">E2C01_058946</name>
</gene>
<name>A0A5B7H5I4_PORTR</name>
<reference evidence="1 2" key="1">
    <citation type="submission" date="2019-05" db="EMBL/GenBank/DDBJ databases">
        <title>Another draft genome of Portunus trituberculatus and its Hox gene families provides insights of decapod evolution.</title>
        <authorList>
            <person name="Jeong J.-H."/>
            <person name="Song I."/>
            <person name="Kim S."/>
            <person name="Choi T."/>
            <person name="Kim D."/>
            <person name="Ryu S."/>
            <person name="Kim W."/>
        </authorList>
    </citation>
    <scope>NUCLEOTIDE SEQUENCE [LARGE SCALE GENOMIC DNA]</scope>
    <source>
        <tissue evidence="1">Muscle</tissue>
    </source>
</reference>
<keyword evidence="2" id="KW-1185">Reference proteome</keyword>
<protein>
    <submittedName>
        <fullName evidence="1">Uncharacterized protein</fullName>
    </submittedName>
</protein>
<evidence type="ECO:0000313" key="2">
    <source>
        <dbReference type="Proteomes" id="UP000324222"/>
    </source>
</evidence>
<sequence>MPSSSCFNSVPSQPQGASSCLSRQRCLHVLRETVHPGLLGPLINKTFGILTRVIMMEGGNRLPSCYPLNELPHGPHVRLLVDTVCEL</sequence>
<accession>A0A5B7H5I4</accession>